<keyword evidence="2" id="KW-0646">Protease inhibitor</keyword>
<dbReference type="EMBL" id="JABXBU010000012">
    <property type="protein sequence ID" value="KAF8788592.1"/>
    <property type="molecule type" value="Genomic_DNA"/>
</dbReference>
<organism evidence="6 7">
    <name type="scientific">Argiope bruennichi</name>
    <name type="common">Wasp spider</name>
    <name type="synonym">Aranea bruennichi</name>
    <dbReference type="NCBI Taxonomy" id="94029"/>
    <lineage>
        <taxon>Eukaryota</taxon>
        <taxon>Metazoa</taxon>
        <taxon>Ecdysozoa</taxon>
        <taxon>Arthropoda</taxon>
        <taxon>Chelicerata</taxon>
        <taxon>Arachnida</taxon>
        <taxon>Araneae</taxon>
        <taxon>Araneomorphae</taxon>
        <taxon>Entelegynae</taxon>
        <taxon>Araneoidea</taxon>
        <taxon>Araneidae</taxon>
        <taxon>Argiope</taxon>
    </lineage>
</organism>
<name>A0A8T0FE43_ARGBR</name>
<dbReference type="Pfam" id="PF00079">
    <property type="entry name" value="Serpin"/>
    <property type="match status" value="1"/>
</dbReference>
<dbReference type="InterPro" id="IPR000215">
    <property type="entry name" value="Serpin_fam"/>
</dbReference>
<evidence type="ECO:0000256" key="3">
    <source>
        <dbReference type="ARBA" id="ARBA00022900"/>
    </source>
</evidence>
<dbReference type="SMART" id="SM00093">
    <property type="entry name" value="SERPIN"/>
    <property type="match status" value="1"/>
</dbReference>
<gene>
    <name evidence="6" type="ORF">HNY73_006620</name>
</gene>
<protein>
    <submittedName>
        <fullName evidence="6">Putative serpin-like protein</fullName>
    </submittedName>
</protein>
<proteinExistence type="inferred from homology"/>
<dbReference type="InterPro" id="IPR042185">
    <property type="entry name" value="Serpin_sf_2"/>
</dbReference>
<reference evidence="6" key="2">
    <citation type="submission" date="2020-06" db="EMBL/GenBank/DDBJ databases">
        <authorList>
            <person name="Sheffer M."/>
        </authorList>
    </citation>
    <scope>NUCLEOTIDE SEQUENCE</scope>
</reference>
<evidence type="ECO:0000256" key="1">
    <source>
        <dbReference type="ARBA" id="ARBA00009500"/>
    </source>
</evidence>
<keyword evidence="3" id="KW-0722">Serine protease inhibitor</keyword>
<evidence type="ECO:0000313" key="6">
    <source>
        <dbReference type="EMBL" id="KAF8788592.1"/>
    </source>
</evidence>
<evidence type="ECO:0000313" key="7">
    <source>
        <dbReference type="Proteomes" id="UP000807504"/>
    </source>
</evidence>
<dbReference type="GO" id="GO:0004867">
    <property type="term" value="F:serine-type endopeptidase inhibitor activity"/>
    <property type="evidence" value="ECO:0007669"/>
    <property type="project" value="UniProtKB-KW"/>
</dbReference>
<dbReference type="AlphaFoldDB" id="A0A8T0FE43"/>
<evidence type="ECO:0000256" key="2">
    <source>
        <dbReference type="ARBA" id="ARBA00022690"/>
    </source>
</evidence>
<dbReference type="PANTHER" id="PTHR11461">
    <property type="entry name" value="SERINE PROTEASE INHIBITOR, SERPIN"/>
    <property type="match status" value="1"/>
</dbReference>
<dbReference type="InterPro" id="IPR023796">
    <property type="entry name" value="Serpin_dom"/>
</dbReference>
<evidence type="ECO:0000256" key="4">
    <source>
        <dbReference type="RuleBase" id="RU000411"/>
    </source>
</evidence>
<dbReference type="PANTHER" id="PTHR11461:SF211">
    <property type="entry name" value="GH10112P-RELATED"/>
    <property type="match status" value="1"/>
</dbReference>
<dbReference type="FunFam" id="3.30.497.10:FF:000001">
    <property type="entry name" value="Serine protease inhibitor"/>
    <property type="match status" value="1"/>
</dbReference>
<dbReference type="SUPFAM" id="SSF56574">
    <property type="entry name" value="Serpins"/>
    <property type="match status" value="1"/>
</dbReference>
<comment type="similarity">
    <text evidence="1 4">Belongs to the serpin family.</text>
</comment>
<feature type="domain" description="Serpin" evidence="5">
    <location>
        <begin position="24"/>
        <end position="288"/>
    </location>
</feature>
<dbReference type="InterPro" id="IPR036186">
    <property type="entry name" value="Serpin_sf"/>
</dbReference>
<comment type="caution">
    <text evidence="6">The sequence shown here is derived from an EMBL/GenBank/DDBJ whole genome shotgun (WGS) entry which is preliminary data.</text>
</comment>
<dbReference type="Proteomes" id="UP000807504">
    <property type="component" value="Unassembled WGS sequence"/>
</dbReference>
<accession>A0A8T0FE43</accession>
<dbReference type="GO" id="GO:0005615">
    <property type="term" value="C:extracellular space"/>
    <property type="evidence" value="ECO:0007669"/>
    <property type="project" value="InterPro"/>
</dbReference>
<dbReference type="Gene3D" id="3.30.497.10">
    <property type="entry name" value="Antithrombin, subunit I, domain 2"/>
    <property type="match status" value="1"/>
</dbReference>
<reference evidence="6" key="1">
    <citation type="journal article" date="2020" name="bioRxiv">
        <title>Chromosome-level reference genome of the European wasp spider Argiope bruennichi: a resource for studies on range expansion and evolutionary adaptation.</title>
        <authorList>
            <person name="Sheffer M.M."/>
            <person name="Hoppe A."/>
            <person name="Krehenwinkel H."/>
            <person name="Uhl G."/>
            <person name="Kuss A.W."/>
            <person name="Jensen L."/>
            <person name="Jensen C."/>
            <person name="Gillespie R.G."/>
            <person name="Hoff K.J."/>
            <person name="Prost S."/>
        </authorList>
    </citation>
    <scope>NUCLEOTIDE SEQUENCE</scope>
</reference>
<keyword evidence="7" id="KW-1185">Reference proteome</keyword>
<evidence type="ECO:0000259" key="5">
    <source>
        <dbReference type="SMART" id="SM00093"/>
    </source>
</evidence>
<dbReference type="Gene3D" id="2.30.39.10">
    <property type="entry name" value="Alpha-1-antitrypsin, domain 1"/>
    <property type="match status" value="1"/>
</dbReference>
<sequence length="288" mass="33209">MASKDSGKEASSLDIAEANNYLALNLYKLLSEDKGNVFVSPFSLSAAFAMLFHGAEKETAEEMRNALGYKTANIKDQELKSSYKKLLDEIEKSSDAYTLTTANSVVIQKKFPVREKYKSLLNDFFKAYLWEVDFVRENEKSVQLINEWVGEKTQKMIPKLLEKLDPATVMVLLNAVYFKGFWLNQFEKKKTRLEKFNIRGEKKKSKKVEMMHINERFSIAQKESYKVLELPYKGGDISMLILLPNLINGLKDLENSLTCDFLRDLKENMWTTKVNVALPKFKIDYSKS</sequence>
<dbReference type="InterPro" id="IPR042178">
    <property type="entry name" value="Serpin_sf_1"/>
</dbReference>